<dbReference type="InterPro" id="IPR007454">
    <property type="entry name" value="UPF0250_YbeD-like"/>
</dbReference>
<proteinExistence type="predicted"/>
<evidence type="ECO:0000313" key="1">
    <source>
        <dbReference type="EMBL" id="MDN5216178.1"/>
    </source>
</evidence>
<sequence length="88" mass="10498">MSDNKDDSAFKQQLDDHHEWPSKYLFKFIVPSGQEEEFKNIFPEEVLKFRFSKEKKYISISAHVMMSSSEEVMEIYRKAYRIKGVISL</sequence>
<reference evidence="1" key="1">
    <citation type="submission" date="2023-06" db="EMBL/GenBank/DDBJ databases">
        <title>Genomic of Agaribacillus aureum.</title>
        <authorList>
            <person name="Wang G."/>
        </authorList>
    </citation>
    <scope>NUCLEOTIDE SEQUENCE</scope>
    <source>
        <strain evidence="1">BMA12</strain>
    </source>
</reference>
<protein>
    <submittedName>
        <fullName evidence="1">DUF493 family protein</fullName>
    </submittedName>
</protein>
<evidence type="ECO:0000313" key="2">
    <source>
        <dbReference type="Proteomes" id="UP001172083"/>
    </source>
</evidence>
<comment type="caution">
    <text evidence="1">The sequence shown here is derived from an EMBL/GenBank/DDBJ whole genome shotgun (WGS) entry which is preliminary data.</text>
</comment>
<name>A0ABT8LEG9_9BACT</name>
<organism evidence="1 2">
    <name type="scientific">Agaribacillus aureus</name>
    <dbReference type="NCBI Taxonomy" id="3051825"/>
    <lineage>
        <taxon>Bacteria</taxon>
        <taxon>Pseudomonadati</taxon>
        <taxon>Bacteroidota</taxon>
        <taxon>Cytophagia</taxon>
        <taxon>Cytophagales</taxon>
        <taxon>Splendidivirgaceae</taxon>
        <taxon>Agaribacillus</taxon>
    </lineage>
</organism>
<dbReference type="EMBL" id="JAUJEB010000008">
    <property type="protein sequence ID" value="MDN5216178.1"/>
    <property type="molecule type" value="Genomic_DNA"/>
</dbReference>
<dbReference type="InterPro" id="IPR027471">
    <property type="entry name" value="YbeD-like_sf"/>
</dbReference>
<accession>A0ABT8LEG9</accession>
<keyword evidence="2" id="KW-1185">Reference proteome</keyword>
<dbReference type="RefSeq" id="WP_346761516.1">
    <property type="nucleotide sequence ID" value="NZ_JAUJEB010000008.1"/>
</dbReference>
<dbReference type="Gene3D" id="3.30.70.260">
    <property type="match status" value="1"/>
</dbReference>
<dbReference type="Pfam" id="PF04359">
    <property type="entry name" value="DUF493"/>
    <property type="match status" value="1"/>
</dbReference>
<dbReference type="Proteomes" id="UP001172083">
    <property type="component" value="Unassembled WGS sequence"/>
</dbReference>
<dbReference type="SUPFAM" id="SSF117991">
    <property type="entry name" value="YbeD/HP0495-like"/>
    <property type="match status" value="1"/>
</dbReference>
<gene>
    <name evidence="1" type="ORF">QQ020_29190</name>
</gene>